<comment type="similarity">
    <text evidence="3">Belongs to the ScpA family.</text>
</comment>
<comment type="subunit">
    <text evidence="3">Component of a cohesin-like complex composed of ScpA, ScpB and the Smc homodimer, in which ScpA and ScpB bind to the head domain of Smc. The presence of the three proteins is required for the association of the complex with DNA.</text>
</comment>
<dbReference type="RefSeq" id="WP_089745880.1">
    <property type="nucleotide sequence ID" value="NZ_FOGF01000003.1"/>
</dbReference>
<protein>
    <recommendedName>
        <fullName evidence="2 3">Segregation and condensation protein A</fullName>
    </recommendedName>
</protein>
<keyword evidence="5" id="KW-1185">Reference proteome</keyword>
<sequence length="252" mass="29717">MEELTIKINEFEGPLDLLLHLIKEYKMDIYDIQMVELTNQYLTYIHSMKEMELEIAGDYLVMAATLLEIKARTLLPKPTTEIEIGEDLYEEDPRQELVERLIEYKKVQATVKTLEELSQKRSLHYSKQATDLTSFQDMVPLKEGELTTQDLWNALKKMAQRTLAKQPLQANLYHEVHTIEDVMDNILTKVTLSKKEKVPFVECFPEFNRHAIVTTFLAMLQLVRDRSIMIVQRVPYEDIYIVKRNEKDEYKK</sequence>
<dbReference type="InterPro" id="IPR023093">
    <property type="entry name" value="ScpA-like_C"/>
</dbReference>
<gene>
    <name evidence="3" type="primary">scpA</name>
    <name evidence="4" type="ORF">SAMN05421767_10363</name>
</gene>
<dbReference type="Gene3D" id="1.10.10.580">
    <property type="entry name" value="Structural maintenance of chromosome 1. Chain E"/>
    <property type="match status" value="1"/>
</dbReference>
<reference evidence="4 5" key="1">
    <citation type="submission" date="2016-10" db="EMBL/GenBank/DDBJ databases">
        <authorList>
            <person name="de Groot N.N."/>
        </authorList>
    </citation>
    <scope>NUCLEOTIDE SEQUENCE [LARGE SCALE GENOMIC DNA]</scope>
    <source>
        <strain evidence="4 5">DSM 15827</strain>
    </source>
</reference>
<evidence type="ECO:0000256" key="1">
    <source>
        <dbReference type="ARBA" id="ARBA00022829"/>
    </source>
</evidence>
<dbReference type="AlphaFoldDB" id="A0A1H9HTZ2"/>
<dbReference type="GO" id="GO:0007059">
    <property type="term" value="P:chromosome segregation"/>
    <property type="evidence" value="ECO:0007669"/>
    <property type="project" value="UniProtKB-UniRule"/>
</dbReference>
<name>A0A1H9HTZ2_9LACT</name>
<dbReference type="InterPro" id="IPR003768">
    <property type="entry name" value="ScpA"/>
</dbReference>
<dbReference type="Gene3D" id="6.10.250.2410">
    <property type="match status" value="1"/>
</dbReference>
<keyword evidence="3" id="KW-0132">Cell division</keyword>
<proteinExistence type="inferred from homology"/>
<dbReference type="EMBL" id="FOGF01000003">
    <property type="protein sequence ID" value="SEQ65804.1"/>
    <property type="molecule type" value="Genomic_DNA"/>
</dbReference>
<dbReference type="GO" id="GO:0006260">
    <property type="term" value="P:DNA replication"/>
    <property type="evidence" value="ECO:0007669"/>
    <property type="project" value="UniProtKB-UniRule"/>
</dbReference>
<dbReference type="Proteomes" id="UP000198556">
    <property type="component" value="Unassembled WGS sequence"/>
</dbReference>
<comment type="function">
    <text evidence="3">Participates in chromosomal partition during cell division. May act via the formation of a condensin-like complex containing Smc and ScpB that pull DNA away from mid-cell into both cell halves.</text>
</comment>
<dbReference type="GO" id="GO:0005737">
    <property type="term" value="C:cytoplasm"/>
    <property type="evidence" value="ECO:0007669"/>
    <property type="project" value="UniProtKB-SubCell"/>
</dbReference>
<dbReference type="STRING" id="137733.SAMN05421767_10363"/>
<evidence type="ECO:0000256" key="2">
    <source>
        <dbReference type="ARBA" id="ARBA00044777"/>
    </source>
</evidence>
<dbReference type="HAMAP" id="MF_01805">
    <property type="entry name" value="ScpA"/>
    <property type="match status" value="1"/>
</dbReference>
<organism evidence="4 5">
    <name type="scientific">Granulicatella balaenopterae</name>
    <dbReference type="NCBI Taxonomy" id="137733"/>
    <lineage>
        <taxon>Bacteria</taxon>
        <taxon>Bacillati</taxon>
        <taxon>Bacillota</taxon>
        <taxon>Bacilli</taxon>
        <taxon>Lactobacillales</taxon>
        <taxon>Carnobacteriaceae</taxon>
        <taxon>Granulicatella</taxon>
    </lineage>
</organism>
<accession>A0A1H9HTZ2</accession>
<evidence type="ECO:0000313" key="4">
    <source>
        <dbReference type="EMBL" id="SEQ65804.1"/>
    </source>
</evidence>
<keyword evidence="1 3" id="KW-0159">Chromosome partition</keyword>
<evidence type="ECO:0000256" key="3">
    <source>
        <dbReference type="HAMAP-Rule" id="MF_01805"/>
    </source>
</evidence>
<dbReference type="OrthoDB" id="9811016at2"/>
<dbReference type="Pfam" id="PF02616">
    <property type="entry name" value="SMC_ScpA"/>
    <property type="match status" value="1"/>
</dbReference>
<dbReference type="GO" id="GO:0051301">
    <property type="term" value="P:cell division"/>
    <property type="evidence" value="ECO:0007669"/>
    <property type="project" value="UniProtKB-KW"/>
</dbReference>
<keyword evidence="3" id="KW-0963">Cytoplasm</keyword>
<evidence type="ECO:0000313" key="5">
    <source>
        <dbReference type="Proteomes" id="UP000198556"/>
    </source>
</evidence>
<dbReference type="PANTHER" id="PTHR33969">
    <property type="entry name" value="SEGREGATION AND CONDENSATION PROTEIN A"/>
    <property type="match status" value="1"/>
</dbReference>
<comment type="subcellular location">
    <subcellularLocation>
        <location evidence="3">Cytoplasm</location>
    </subcellularLocation>
    <text evidence="3">Associated with two foci at the outer edges of the nucleoid region in young cells, and at four foci within both cell halves in older cells.</text>
</comment>
<keyword evidence="3" id="KW-0131">Cell cycle</keyword>
<dbReference type="PANTHER" id="PTHR33969:SF2">
    <property type="entry name" value="SEGREGATION AND CONDENSATION PROTEIN A"/>
    <property type="match status" value="1"/>
</dbReference>